<proteinExistence type="predicted"/>
<dbReference type="Proteomes" id="UP001177744">
    <property type="component" value="Unassembled WGS sequence"/>
</dbReference>
<reference evidence="2" key="1">
    <citation type="submission" date="2023-06" db="EMBL/GenBank/DDBJ databases">
        <title>Reference genome for the Northern bat (Eptesicus nilssonii), a most northern bat species.</title>
        <authorList>
            <person name="Laine V.N."/>
            <person name="Pulliainen A.T."/>
            <person name="Lilley T.M."/>
        </authorList>
    </citation>
    <scope>NUCLEOTIDE SEQUENCE</scope>
    <source>
        <strain evidence="2">BLF_Eptnil</strain>
        <tissue evidence="2">Kidney</tissue>
    </source>
</reference>
<feature type="region of interest" description="Disordered" evidence="1">
    <location>
        <begin position="159"/>
        <end position="181"/>
    </location>
</feature>
<keyword evidence="3" id="KW-1185">Reference proteome</keyword>
<name>A0AA40IAI6_CNENI</name>
<evidence type="ECO:0000256" key="1">
    <source>
        <dbReference type="SAM" id="MobiDB-lite"/>
    </source>
</evidence>
<evidence type="ECO:0000313" key="2">
    <source>
        <dbReference type="EMBL" id="KAK1345522.1"/>
    </source>
</evidence>
<dbReference type="EMBL" id="JAULJE010000002">
    <property type="protein sequence ID" value="KAK1345522.1"/>
    <property type="molecule type" value="Genomic_DNA"/>
</dbReference>
<evidence type="ECO:0000313" key="3">
    <source>
        <dbReference type="Proteomes" id="UP001177744"/>
    </source>
</evidence>
<dbReference type="AlphaFoldDB" id="A0AA40IAI6"/>
<feature type="compositionally biased region" description="Basic and acidic residues" evidence="1">
    <location>
        <begin position="172"/>
        <end position="181"/>
    </location>
</feature>
<gene>
    <name evidence="2" type="ORF">QTO34_007980</name>
</gene>
<organism evidence="2 3">
    <name type="scientific">Cnephaeus nilssonii</name>
    <name type="common">Northern bat</name>
    <name type="synonym">Eptesicus nilssonii</name>
    <dbReference type="NCBI Taxonomy" id="3371016"/>
    <lineage>
        <taxon>Eukaryota</taxon>
        <taxon>Metazoa</taxon>
        <taxon>Chordata</taxon>
        <taxon>Craniata</taxon>
        <taxon>Vertebrata</taxon>
        <taxon>Euteleostomi</taxon>
        <taxon>Mammalia</taxon>
        <taxon>Eutheria</taxon>
        <taxon>Laurasiatheria</taxon>
        <taxon>Chiroptera</taxon>
        <taxon>Yangochiroptera</taxon>
        <taxon>Vespertilionidae</taxon>
        <taxon>Cnephaeus</taxon>
    </lineage>
</organism>
<accession>A0AA40IAI6</accession>
<comment type="caution">
    <text evidence="2">The sequence shown here is derived from an EMBL/GenBank/DDBJ whole genome shotgun (WGS) entry which is preliminary data.</text>
</comment>
<sequence>MKNKMNVIWRANIKAWITRQFLIEWIHEVFVPKIPSGTINATQGTSYHGQGSCPPPGLEAELVQEWCHHCEVLPPNTTPLIQPMDQQHAEKCIPGPCNQPGGNCGLSLLPKETLRALRMSCCGGYRVSGPVHGLEVDDDDDDDDVEELVEDHNTKLTTKKLQDLQREQQQVEAEKYLQRRR</sequence>
<protein>
    <submittedName>
        <fullName evidence="2">Uncharacterized protein</fullName>
    </submittedName>
</protein>